<keyword evidence="4 13" id="KW-0812">Transmembrane</keyword>
<dbReference type="InterPro" id="IPR003439">
    <property type="entry name" value="ABC_transporter-like_ATP-bd"/>
</dbReference>
<feature type="domain" description="ABC transporter" evidence="14">
    <location>
        <begin position="401"/>
        <end position="637"/>
    </location>
</feature>
<feature type="transmembrane region" description="Helical" evidence="13">
    <location>
        <begin position="965"/>
        <end position="998"/>
    </location>
</feature>
<dbReference type="Gene3D" id="1.20.1560.10">
    <property type="entry name" value="ABC transporter type 1, transmembrane domain"/>
    <property type="match status" value="3"/>
</dbReference>
<dbReference type="Pfam" id="PF00664">
    <property type="entry name" value="ABC_membrane"/>
    <property type="match status" value="2"/>
</dbReference>
<dbReference type="Proteomes" id="UP001168098">
    <property type="component" value="Unassembled WGS sequence"/>
</dbReference>
<dbReference type="SMART" id="SM00382">
    <property type="entry name" value="AAA"/>
    <property type="match status" value="2"/>
</dbReference>
<feature type="transmembrane region" description="Helical" evidence="13">
    <location>
        <begin position="124"/>
        <end position="148"/>
    </location>
</feature>
<keyword evidence="17" id="KW-1185">Reference proteome</keyword>
<evidence type="ECO:0000256" key="12">
    <source>
        <dbReference type="SAM" id="MobiDB-lite"/>
    </source>
</evidence>
<keyword evidence="3" id="KW-0813">Transport</keyword>
<dbReference type="FunFam" id="1.20.1560.10:FF:000021">
    <property type="entry name" value="ABC transporter B family member 6"/>
    <property type="match status" value="1"/>
</dbReference>
<feature type="domain" description="ABC transmembrane type-1" evidence="15">
    <location>
        <begin position="828"/>
        <end position="1128"/>
    </location>
</feature>
<feature type="domain" description="ABC transmembrane type-1" evidence="15">
    <location>
        <begin position="80"/>
        <end position="368"/>
    </location>
</feature>
<dbReference type="FunFam" id="3.40.50.300:FF:001683">
    <property type="entry name" value="ABC transporter B family member 20"/>
    <property type="match status" value="1"/>
</dbReference>
<feature type="region of interest" description="Disordered" evidence="12">
    <location>
        <begin position="18"/>
        <end position="37"/>
    </location>
</feature>
<organism evidence="16 17">
    <name type="scientific">Vitis rotundifolia</name>
    <name type="common">Muscadine grape</name>
    <dbReference type="NCBI Taxonomy" id="103349"/>
    <lineage>
        <taxon>Eukaryota</taxon>
        <taxon>Viridiplantae</taxon>
        <taxon>Streptophyta</taxon>
        <taxon>Embryophyta</taxon>
        <taxon>Tracheophyta</taxon>
        <taxon>Spermatophyta</taxon>
        <taxon>Magnoliopsida</taxon>
        <taxon>eudicotyledons</taxon>
        <taxon>Gunneridae</taxon>
        <taxon>Pentapetalae</taxon>
        <taxon>rosids</taxon>
        <taxon>Vitales</taxon>
        <taxon>Vitaceae</taxon>
        <taxon>Viteae</taxon>
        <taxon>Vitis</taxon>
    </lineage>
</organism>
<comment type="similarity">
    <text evidence="2">Belongs to the ABC transporter superfamily. ABCB family. Multidrug resistance exporter (TC 3.A.1.201) subfamily.</text>
</comment>
<keyword evidence="7" id="KW-0067">ATP-binding</keyword>
<dbReference type="SUPFAM" id="SSF52540">
    <property type="entry name" value="P-loop containing nucleoside triphosphate hydrolases"/>
    <property type="match status" value="2"/>
</dbReference>
<feature type="region of interest" description="Disordered" evidence="12">
    <location>
        <begin position="756"/>
        <end position="803"/>
    </location>
</feature>
<dbReference type="Pfam" id="PF00005">
    <property type="entry name" value="ABC_tran"/>
    <property type="match status" value="2"/>
</dbReference>
<reference evidence="16 17" key="1">
    <citation type="journal article" date="2023" name="BMC Biotechnol.">
        <title>Vitis rotundifolia cv Carlos genome sequencing.</title>
        <authorList>
            <person name="Huff M."/>
            <person name="Hulse-Kemp A."/>
            <person name="Scheffler B."/>
            <person name="Youngblood R."/>
            <person name="Simpson S."/>
            <person name="Babiker E."/>
            <person name="Staton M."/>
        </authorList>
    </citation>
    <scope>NUCLEOTIDE SEQUENCE [LARGE SCALE GENOMIC DNA]</scope>
    <source>
        <tissue evidence="16">Leaf</tissue>
    </source>
</reference>
<dbReference type="FunFam" id="1.20.1560.10:FF:000028">
    <property type="entry name" value="ABC transporter B family member 20"/>
    <property type="match status" value="1"/>
</dbReference>
<comment type="catalytic activity">
    <reaction evidence="11">
        <text>(indol-3-yl)acetate(in) + ATP + H2O = (indol-3-yl)acetate(out) + ADP + phosphate + H(+)</text>
        <dbReference type="Rhea" id="RHEA:84235"/>
        <dbReference type="ChEBI" id="CHEBI:15377"/>
        <dbReference type="ChEBI" id="CHEBI:15378"/>
        <dbReference type="ChEBI" id="CHEBI:30616"/>
        <dbReference type="ChEBI" id="CHEBI:30854"/>
        <dbReference type="ChEBI" id="CHEBI:43474"/>
        <dbReference type="ChEBI" id="CHEBI:456216"/>
    </reaction>
    <physiologicalReaction direction="left-to-right" evidence="11">
        <dbReference type="Rhea" id="RHEA:84236"/>
    </physiologicalReaction>
</comment>
<dbReference type="GO" id="GO:0140359">
    <property type="term" value="F:ABC-type transporter activity"/>
    <property type="evidence" value="ECO:0007669"/>
    <property type="project" value="InterPro"/>
</dbReference>
<sequence>MISRGLFGWSPPHIQPLTPVSEVSEPPESPSPYLEPNVDAVPVEVEEEIEEPEEIEPPPAAVPFSRLFACADGLDWGLMVIGSLAAAAHGTALVVYLHYFAKIVQLLNVIPDERDELFRRSTELASTVVFIAVGVFVAGWIEVSCWILTGERQTAVIRSKYVQVLLNQDMSFFDTYGNNGDIVSQVLSDVLLIQSALSEKVGNYIHNMATFFSGLIIGFINCWEIALITLATGPFIVAAGGISNIFLHRLAENIQDAYAEAASIAEQAVSYVRTLYAFTNETLAKYSYATSLQATLRYGILISLVQGLGLGFTYGLAICSCALQLWVGRFLVTHGKAHGGEIITALFSVILSGLGLNQAATNFYSFDQGRIAAYRLFEMISRSTSVVNHDGNTLPSVQGNIEFRNVYFSYLSRPEIPILSGFYLSVPAKKAVALVGRNGSGKSSIIPLMERFYDPTLGEVLLDGENIKNLKLEWLRSQIGLVTQEPALLSLSIRDNIAYGRPSATSDQIEEAAKIAHAHTFISSLEKGYETQVGRAGLALTEEQKIKLSVARAVLSNPSILLLDEVTGGLDFEAERAVQEALDLLMLGRSTIIIARRLSLIRNADYIAVMEEGQLVEMGTHDELLTLDGLYAELLKCEEAAKLPRRMPVRSYKETATFQIEKDSSASHCFQEPSSPKMVKSPSLQRVPGIHAFRPSDLAFNSQESPKTRSPPPEQMMENGVPLDSTDKEPSIKRQDSFEMRLPELPKIDVQAALQQTSNASDPESPVSPLLTSDPKNERSHSQTFSRPHSQFDDVPMRTKDVKDVRHGESPSFWRLVDLSLAEWLYAVLGSIGAAIFGSFNPLLAYVIALIVTAYYRGGEGGEHSRDDRHHLRQEVDKWCLIIACMGVVTVVANFLQHFYFGIMGEKMTERVRRMMFSAMLRNEVGWFDEEENSADTLSMRLANDATFVRAAFSNRLSIFIQDSAAVIVAVLIGMLLGWRLALVALATLPILTVSAVAQKMWLAGFSRGIQEMHRKASLVLEDAVRNIYTVVAFCAGNKVMELYRLQLRKIFKQSFFHGMAIGFAFGFSQFLLFACNALLLWYTAVSVKNQYMDMPTALKEYMVFSFATFALVEPFGLAPYILKRRKSLISVFEIIDRVPNIDPDDNLAMKPPNVFGTIELKNVDFCYPTRPEVLVLSNFSLKVSGGQTVAVVGVSGSGKSTIISLIERFYDPVAGQVFLDGRDLKSYNLRWLRNHLGLVQQEPIIFSTTIRENIIYARHNASEAEMKEAARIANAHHFISSLPHGYDTHVGMRGVDLTPGQKQRIAIARVVLKNAPILLLDEASSSIESESSRVVQEALDTLIMGNKTTILIAHRAAMMRHVDNIVVLNGGRIMEEGTHDSLVAKNGLYVRLMQPHFGKGLRQHHRLV</sequence>
<feature type="region of interest" description="Disordered" evidence="12">
    <location>
        <begin position="664"/>
        <end position="683"/>
    </location>
</feature>
<evidence type="ECO:0000256" key="11">
    <source>
        <dbReference type="ARBA" id="ARBA00093214"/>
    </source>
</evidence>
<feature type="transmembrane region" description="Helical" evidence="13">
    <location>
        <begin position="879"/>
        <end position="901"/>
    </location>
</feature>
<dbReference type="GO" id="GO:0005524">
    <property type="term" value="F:ATP binding"/>
    <property type="evidence" value="ECO:0007669"/>
    <property type="project" value="UniProtKB-KW"/>
</dbReference>
<keyword evidence="8 13" id="KW-1133">Transmembrane helix</keyword>
<feature type="transmembrane region" description="Helical" evidence="13">
    <location>
        <begin position="201"/>
        <end position="220"/>
    </location>
</feature>
<comment type="subcellular location">
    <subcellularLocation>
        <location evidence="1">Membrane</location>
        <topology evidence="1">Multi-pass membrane protein</topology>
    </subcellularLocation>
</comment>
<feature type="transmembrane region" description="Helical" evidence="13">
    <location>
        <begin position="300"/>
        <end position="327"/>
    </location>
</feature>
<dbReference type="CDD" id="cd18578">
    <property type="entry name" value="ABC_6TM_Pgp_ABCB1_D2_like"/>
    <property type="match status" value="1"/>
</dbReference>
<dbReference type="GO" id="GO:0016887">
    <property type="term" value="F:ATP hydrolysis activity"/>
    <property type="evidence" value="ECO:0007669"/>
    <property type="project" value="InterPro"/>
</dbReference>
<feature type="transmembrane region" description="Helical" evidence="13">
    <location>
        <begin position="226"/>
        <end position="247"/>
    </location>
</feature>
<dbReference type="EMBL" id="JARBHA010000013">
    <property type="protein sequence ID" value="KAJ9684172.1"/>
    <property type="molecule type" value="Genomic_DNA"/>
</dbReference>
<feature type="transmembrane region" description="Helical" evidence="13">
    <location>
        <begin position="76"/>
        <end position="99"/>
    </location>
</feature>
<comment type="caution">
    <text evidence="16">The sequence shown here is derived from an EMBL/GenBank/DDBJ whole genome shotgun (WGS) entry which is preliminary data.</text>
</comment>
<feature type="transmembrane region" description="Helical" evidence="13">
    <location>
        <begin position="1055"/>
        <end position="1082"/>
    </location>
</feature>
<feature type="region of interest" description="Disordered" evidence="12">
    <location>
        <begin position="693"/>
        <end position="730"/>
    </location>
</feature>
<dbReference type="FunFam" id="3.40.50.300:FF:000240">
    <property type="entry name" value="ABC transporter B family member 20"/>
    <property type="match status" value="1"/>
</dbReference>
<dbReference type="GO" id="GO:0005886">
    <property type="term" value="C:plasma membrane"/>
    <property type="evidence" value="ECO:0007669"/>
    <property type="project" value="TreeGrafter"/>
</dbReference>
<dbReference type="InterPro" id="IPR036640">
    <property type="entry name" value="ABC1_TM_sf"/>
</dbReference>
<evidence type="ECO:0000256" key="8">
    <source>
        <dbReference type="ARBA" id="ARBA00022989"/>
    </source>
</evidence>
<dbReference type="PROSITE" id="PS50893">
    <property type="entry name" value="ABC_TRANSPORTER_2"/>
    <property type="match status" value="2"/>
</dbReference>
<name>A0AA39DJB2_VITRO</name>
<dbReference type="PANTHER" id="PTHR24222">
    <property type="entry name" value="ABC TRANSPORTER B FAMILY"/>
    <property type="match status" value="1"/>
</dbReference>
<evidence type="ECO:0000256" key="4">
    <source>
        <dbReference type="ARBA" id="ARBA00022692"/>
    </source>
</evidence>
<dbReference type="InterPro" id="IPR027417">
    <property type="entry name" value="P-loop_NTPase"/>
</dbReference>
<evidence type="ECO:0000256" key="3">
    <source>
        <dbReference type="ARBA" id="ARBA00022448"/>
    </source>
</evidence>
<evidence type="ECO:0000259" key="15">
    <source>
        <dbReference type="PROSITE" id="PS50929"/>
    </source>
</evidence>
<dbReference type="PROSITE" id="PS50929">
    <property type="entry name" value="ABC_TM1F"/>
    <property type="match status" value="2"/>
</dbReference>
<evidence type="ECO:0000256" key="5">
    <source>
        <dbReference type="ARBA" id="ARBA00022737"/>
    </source>
</evidence>
<dbReference type="SUPFAM" id="SSF90123">
    <property type="entry name" value="ABC transporter transmembrane region"/>
    <property type="match status" value="2"/>
</dbReference>
<feature type="compositionally biased region" description="Basic and acidic residues" evidence="12">
    <location>
        <begin position="790"/>
        <end position="803"/>
    </location>
</feature>
<evidence type="ECO:0000256" key="1">
    <source>
        <dbReference type="ARBA" id="ARBA00004141"/>
    </source>
</evidence>
<keyword evidence="5" id="KW-0677">Repeat</keyword>
<evidence type="ECO:0000256" key="2">
    <source>
        <dbReference type="ARBA" id="ARBA00007577"/>
    </source>
</evidence>
<keyword evidence="9 13" id="KW-0472">Membrane</keyword>
<keyword evidence="6" id="KW-0547">Nucleotide-binding</keyword>
<dbReference type="InterPro" id="IPR003593">
    <property type="entry name" value="AAA+_ATPase"/>
</dbReference>
<gene>
    <name evidence="16" type="ORF">PVL29_016590</name>
</gene>
<dbReference type="CDD" id="cd18577">
    <property type="entry name" value="ABC_6TM_Pgp_ABCB1_D1_like"/>
    <property type="match status" value="1"/>
</dbReference>
<accession>A0AA39DJB2</accession>
<evidence type="ECO:0000256" key="9">
    <source>
        <dbReference type="ARBA" id="ARBA00023136"/>
    </source>
</evidence>
<evidence type="ECO:0000259" key="14">
    <source>
        <dbReference type="PROSITE" id="PS50893"/>
    </source>
</evidence>
<evidence type="ECO:0000256" key="7">
    <source>
        <dbReference type="ARBA" id="ARBA00022840"/>
    </source>
</evidence>
<dbReference type="FunFam" id="1.20.1560.10:FF:000049">
    <property type="entry name" value="ABC transporter B family member 6"/>
    <property type="match status" value="1"/>
</dbReference>
<protein>
    <recommendedName>
        <fullName evidence="18">ABC transporter B family member 20</fullName>
    </recommendedName>
</protein>
<proteinExistence type="inferred from homology"/>
<dbReference type="Gene3D" id="3.40.50.300">
    <property type="entry name" value="P-loop containing nucleotide triphosphate hydrolases"/>
    <property type="match status" value="2"/>
</dbReference>
<feature type="transmembrane region" description="Helical" evidence="13">
    <location>
        <begin position="816"/>
        <end position="837"/>
    </location>
</feature>
<feature type="transmembrane region" description="Helical" evidence="13">
    <location>
        <begin position="1102"/>
        <end position="1123"/>
    </location>
</feature>
<evidence type="ECO:0000256" key="13">
    <source>
        <dbReference type="SAM" id="Phobius"/>
    </source>
</evidence>
<keyword evidence="10" id="KW-0325">Glycoprotein</keyword>
<evidence type="ECO:0000313" key="17">
    <source>
        <dbReference type="Proteomes" id="UP001168098"/>
    </source>
</evidence>
<feature type="domain" description="ABC transporter" evidence="14">
    <location>
        <begin position="1159"/>
        <end position="1396"/>
    </location>
</feature>
<evidence type="ECO:0008006" key="18">
    <source>
        <dbReference type="Google" id="ProtNLM"/>
    </source>
</evidence>
<dbReference type="InterPro" id="IPR011527">
    <property type="entry name" value="ABC1_TM_dom"/>
</dbReference>
<dbReference type="PANTHER" id="PTHR24222:SF52">
    <property type="entry name" value="ABC TRANSPORTER B FAMILY MEMBER 20-RELATED"/>
    <property type="match status" value="1"/>
</dbReference>
<evidence type="ECO:0000256" key="6">
    <source>
        <dbReference type="ARBA" id="ARBA00022741"/>
    </source>
</evidence>
<evidence type="ECO:0000313" key="16">
    <source>
        <dbReference type="EMBL" id="KAJ9684172.1"/>
    </source>
</evidence>
<evidence type="ECO:0000256" key="10">
    <source>
        <dbReference type="ARBA" id="ARBA00023180"/>
    </source>
</evidence>
<dbReference type="InterPro" id="IPR039421">
    <property type="entry name" value="Type_1_exporter"/>
</dbReference>